<evidence type="ECO:0000256" key="1">
    <source>
        <dbReference type="SAM" id="MobiDB-lite"/>
    </source>
</evidence>
<dbReference type="GeneID" id="66982773"/>
<organism evidence="2 3">
    <name type="scientific">Aspergillus chevalieri</name>
    <name type="common">Eurotium chevalieri</name>
    <dbReference type="NCBI Taxonomy" id="182096"/>
    <lineage>
        <taxon>Eukaryota</taxon>
        <taxon>Fungi</taxon>
        <taxon>Dikarya</taxon>
        <taxon>Ascomycota</taxon>
        <taxon>Pezizomycotina</taxon>
        <taxon>Eurotiomycetes</taxon>
        <taxon>Eurotiomycetidae</taxon>
        <taxon>Eurotiales</taxon>
        <taxon>Aspergillaceae</taxon>
        <taxon>Aspergillus</taxon>
        <taxon>Aspergillus subgen. Aspergillus</taxon>
    </lineage>
</organism>
<protein>
    <submittedName>
        <fullName evidence="2">Uncharacterized protein</fullName>
    </submittedName>
</protein>
<evidence type="ECO:0000313" key="2">
    <source>
        <dbReference type="EMBL" id="BCR88415.1"/>
    </source>
</evidence>
<reference evidence="2" key="2">
    <citation type="submission" date="2021-02" db="EMBL/GenBank/DDBJ databases">
        <title>Aspergillus chevalieri M1 genome sequence.</title>
        <authorList>
            <person name="Kadooka C."/>
            <person name="Mori K."/>
            <person name="Futagami T."/>
        </authorList>
    </citation>
    <scope>NUCLEOTIDE SEQUENCE</scope>
    <source>
        <strain evidence="2">M1</strain>
    </source>
</reference>
<dbReference type="KEGG" id="ache:ACHE_40979S"/>
<accession>A0A7R7ZN12</accession>
<reference evidence="2" key="1">
    <citation type="submission" date="2021-01" db="EMBL/GenBank/DDBJ databases">
        <authorList>
            <consortium name="Aspergillus chevalieri M1 genome sequencing consortium"/>
            <person name="Kazuki M."/>
            <person name="Futagami T."/>
        </authorList>
    </citation>
    <scope>NUCLEOTIDE SEQUENCE</scope>
    <source>
        <strain evidence="2">M1</strain>
    </source>
</reference>
<feature type="region of interest" description="Disordered" evidence="1">
    <location>
        <begin position="126"/>
        <end position="145"/>
    </location>
</feature>
<proteinExistence type="predicted"/>
<keyword evidence="3" id="KW-1185">Reference proteome</keyword>
<dbReference type="AlphaFoldDB" id="A0A7R7ZN12"/>
<gene>
    <name evidence="2" type="ORF">ACHE_40979S</name>
</gene>
<dbReference type="RefSeq" id="XP_043136937.1">
    <property type="nucleotide sequence ID" value="XM_043279238.1"/>
</dbReference>
<dbReference type="Proteomes" id="UP000637239">
    <property type="component" value="Chromosome 4"/>
</dbReference>
<dbReference type="EMBL" id="AP024419">
    <property type="protein sequence ID" value="BCR88415.1"/>
    <property type="molecule type" value="Genomic_DNA"/>
</dbReference>
<sequence>MAHPLQFAPFLYTQWHHPVHPDWPFPRPESMFAPPPYPPRGSTLLSTFVSQYPSKQDPLVLLILVLATHDISYKWKKMVEVSRLLPANRLWMKDRDELALNVALYTDIADGLRDILVMKGRVNPGNSLHPPGQLDVRGDQCSDSPNDGSAILAEQVCIKRRNSNPGGDKRSLWLTDLVEVQ</sequence>
<evidence type="ECO:0000313" key="3">
    <source>
        <dbReference type="Proteomes" id="UP000637239"/>
    </source>
</evidence>
<name>A0A7R7ZN12_ASPCH</name>